<proteinExistence type="predicted"/>
<sequence length="63" mass="6917">MTAVQHYATNYLENVKVMLIAPSQTLESSAVEYCIASGYVKVMPTDGRTLITHISNVVIEVES</sequence>
<dbReference type="Proteomes" id="UP000481033">
    <property type="component" value="Unassembled WGS sequence"/>
</dbReference>
<name>A0A6M0RLK9_9CYAN</name>
<protein>
    <submittedName>
        <fullName evidence="1">Uncharacterized protein</fullName>
    </submittedName>
</protein>
<gene>
    <name evidence="1" type="ORF">DXZ20_15605</name>
</gene>
<evidence type="ECO:0000313" key="1">
    <source>
        <dbReference type="EMBL" id="NEZ57076.1"/>
    </source>
</evidence>
<accession>A0A6M0RLK9</accession>
<keyword evidence="2" id="KW-1185">Reference proteome</keyword>
<dbReference type="EMBL" id="QXHD01000004">
    <property type="protein sequence ID" value="NEZ57076.1"/>
    <property type="molecule type" value="Genomic_DNA"/>
</dbReference>
<organism evidence="1 2">
    <name type="scientific">Adonisia turfae CCMR0081</name>
    <dbReference type="NCBI Taxonomy" id="2292702"/>
    <lineage>
        <taxon>Bacteria</taxon>
        <taxon>Bacillati</taxon>
        <taxon>Cyanobacteriota</taxon>
        <taxon>Adonisia</taxon>
        <taxon>Adonisia turfae</taxon>
    </lineage>
</organism>
<dbReference type="AlphaFoldDB" id="A0A6M0RLK9"/>
<dbReference type="RefSeq" id="WP_163699103.1">
    <property type="nucleotide sequence ID" value="NZ_QXHD01000004.1"/>
</dbReference>
<reference evidence="1 2" key="1">
    <citation type="journal article" date="2020" name="Microb. Ecol.">
        <title>Ecogenomics of the Marine Benthic Filamentous Cyanobacterium Adonisia.</title>
        <authorList>
            <person name="Walter J.M."/>
            <person name="Coutinho F.H."/>
            <person name="Leomil L."/>
            <person name="Hargreaves P.I."/>
            <person name="Campeao M.E."/>
            <person name="Vieira V.V."/>
            <person name="Silva B.S."/>
            <person name="Fistarol G.O."/>
            <person name="Salomon P.S."/>
            <person name="Sawabe T."/>
            <person name="Mino S."/>
            <person name="Hosokawa M."/>
            <person name="Miyashita H."/>
            <person name="Maruyama F."/>
            <person name="van Verk M.C."/>
            <person name="Dutilh B.E."/>
            <person name="Thompson C.C."/>
            <person name="Thompson F.L."/>
        </authorList>
    </citation>
    <scope>NUCLEOTIDE SEQUENCE [LARGE SCALE GENOMIC DNA]</scope>
    <source>
        <strain evidence="1 2">CCMR0081</strain>
    </source>
</reference>
<comment type="caution">
    <text evidence="1">The sequence shown here is derived from an EMBL/GenBank/DDBJ whole genome shotgun (WGS) entry which is preliminary data.</text>
</comment>
<evidence type="ECO:0000313" key="2">
    <source>
        <dbReference type="Proteomes" id="UP000481033"/>
    </source>
</evidence>